<keyword evidence="2 7" id="KW-0813">Transport</keyword>
<proteinExistence type="inferred from homology"/>
<dbReference type="GO" id="GO:0009279">
    <property type="term" value="C:cell outer membrane"/>
    <property type="evidence" value="ECO:0007669"/>
    <property type="project" value="UniProtKB-SubCell"/>
</dbReference>
<evidence type="ECO:0000256" key="4">
    <source>
        <dbReference type="ARBA" id="ARBA00023136"/>
    </source>
</evidence>
<name>A0A1J0KTY5_9GAMM</name>
<dbReference type="OrthoDB" id="9775455at2"/>
<evidence type="ECO:0000256" key="2">
    <source>
        <dbReference type="ARBA" id="ARBA00022448"/>
    </source>
</evidence>
<feature type="signal peptide" evidence="8">
    <location>
        <begin position="1"/>
        <end position="26"/>
    </location>
</feature>
<dbReference type="InterPro" id="IPR005644">
    <property type="entry name" value="NolW-like"/>
</dbReference>
<dbReference type="GO" id="GO:0009306">
    <property type="term" value="P:protein secretion"/>
    <property type="evidence" value="ECO:0007669"/>
    <property type="project" value="InterPro"/>
</dbReference>
<keyword evidence="11" id="KW-1185">Reference proteome</keyword>
<evidence type="ECO:0000256" key="7">
    <source>
        <dbReference type="RuleBase" id="RU004004"/>
    </source>
</evidence>
<accession>A0A1J0KTY5</accession>
<dbReference type="PANTHER" id="PTHR30604:SF1">
    <property type="entry name" value="DNA UTILIZATION PROTEIN HOFQ"/>
    <property type="match status" value="1"/>
</dbReference>
<dbReference type="InterPro" id="IPR051808">
    <property type="entry name" value="Type_IV_pilus_biogenesis"/>
</dbReference>
<gene>
    <name evidence="10" type="primary">pilQ</name>
    <name evidence="10" type="ORF">KX01_1584</name>
</gene>
<dbReference type="InterPro" id="IPR004845">
    <property type="entry name" value="T2SS_GspD_CS"/>
</dbReference>
<dbReference type="Pfam" id="PF00263">
    <property type="entry name" value="Secretin"/>
    <property type="match status" value="1"/>
</dbReference>
<dbReference type="AlphaFoldDB" id="A0A1J0KTY5"/>
<evidence type="ECO:0000256" key="3">
    <source>
        <dbReference type="ARBA" id="ARBA00022729"/>
    </source>
</evidence>
<dbReference type="PRINTS" id="PR00811">
    <property type="entry name" value="BCTERIALGSPD"/>
</dbReference>
<keyword evidence="5" id="KW-0998">Cell outer membrane</keyword>
<keyword evidence="4" id="KW-0472">Membrane</keyword>
<evidence type="ECO:0000259" key="9">
    <source>
        <dbReference type="SMART" id="SM00965"/>
    </source>
</evidence>
<reference evidence="11" key="1">
    <citation type="submission" date="2014-10" db="EMBL/GenBank/DDBJ databases">
        <authorList>
            <person name="Kuske C.R."/>
            <person name="Challacombe J.F."/>
            <person name="Daligault H.E."/>
            <person name="Davenport K.W."/>
            <person name="Johnson S.L."/>
            <person name="Siddaramappa S."/>
            <person name="Petersen J.M."/>
        </authorList>
    </citation>
    <scope>NUCLEOTIDE SEQUENCE [LARGE SCALE GENOMIC DNA]</scope>
    <source>
        <strain evidence="11">CA97-1460</strain>
    </source>
</reference>
<keyword evidence="3 8" id="KW-0732">Signal</keyword>
<evidence type="ECO:0000256" key="1">
    <source>
        <dbReference type="ARBA" id="ARBA00004370"/>
    </source>
</evidence>
<feature type="chain" id="PRO_5009614044" evidence="8">
    <location>
        <begin position="27"/>
        <end position="585"/>
    </location>
</feature>
<evidence type="ECO:0000256" key="8">
    <source>
        <dbReference type="SAM" id="SignalP"/>
    </source>
</evidence>
<feature type="domain" description="Secretin/TonB short N-terminal" evidence="9">
    <location>
        <begin position="214"/>
        <end position="262"/>
    </location>
</feature>
<comment type="similarity">
    <text evidence="6">Belongs to the bacterial secretin family.</text>
</comment>
<dbReference type="STRING" id="1542390.KX01_1584"/>
<sequence length="585" mass="64627">MFFKKKFFIISVLFIFIFNLEFNAFAADTISSNIDSGQSMDAVQNTEKESSIVGREANVNTTSKRDTKYHIKNIEFHRSLNGGAVLGLVFDTEVGSYSNFKTELSKDGYTMKITLKDTSISDSWISDMNTTVFNTIVDSIKISHPNNKSETVFEIHSLDRIAFSDNRKANVLEFKFDRQKSRVEGFNIYEPITVSFKDTPIETVLQVLAEFAGLNLVVSSSVRGNISIDLKNVPWNEVMNIILVSKGLATKKMNSILYVAPAPEIAAQEQLEVQTKRSLENNAVLITEFIPLNYTTATSAQTVITSMANQNGGIMSSRGSITSDVRTNTLIVTDTEANIPKIKEVIKEIDVPNDQVLVEARIVEVSRTASLDLAFNYEIRGPGDSFNFQINTFTPPTDPATGDMVYGKFGGTVGNGVYIGMEIKAQETEGNANLVSSPHLIVSNNETAFIKQGTDVPYNQSTASGAASVAFQEAVLELQVTPQIAPDGYMIMELLVTKNSVLPGKEGQPPPIEKREITTKIMAQDGQTIVIGGIYDKEERETQLKVPLLGDIPYLGYLFSNTHIENLDKELLIFITPKIIQREVV</sequence>
<dbReference type="InterPro" id="IPR001775">
    <property type="entry name" value="GspD/PilQ"/>
</dbReference>
<dbReference type="Proteomes" id="UP000182521">
    <property type="component" value="Chromosome"/>
</dbReference>
<evidence type="ECO:0000313" key="11">
    <source>
        <dbReference type="Proteomes" id="UP000182521"/>
    </source>
</evidence>
<organism evidence="10 11">
    <name type="scientific">Francisella frigiditurris</name>
    <dbReference type="NCBI Taxonomy" id="1542390"/>
    <lineage>
        <taxon>Bacteria</taxon>
        <taxon>Pseudomonadati</taxon>
        <taxon>Pseudomonadota</taxon>
        <taxon>Gammaproteobacteria</taxon>
        <taxon>Thiotrichales</taxon>
        <taxon>Francisellaceae</taxon>
        <taxon>Francisella</taxon>
    </lineage>
</organism>
<dbReference type="EMBL" id="CP009654">
    <property type="protein sequence ID" value="APC97118.1"/>
    <property type="molecule type" value="Genomic_DNA"/>
</dbReference>
<protein>
    <submittedName>
        <fullName evidence="10">Type IV pilus secretin PilQ family protein</fullName>
    </submittedName>
</protein>
<dbReference type="PROSITE" id="PS00875">
    <property type="entry name" value="T2SP_D"/>
    <property type="match status" value="1"/>
</dbReference>
<dbReference type="InterPro" id="IPR011662">
    <property type="entry name" value="Secretin/TonB_short_N"/>
</dbReference>
<dbReference type="InterPro" id="IPR038591">
    <property type="entry name" value="NolW-like_sf"/>
</dbReference>
<comment type="subcellular location">
    <subcellularLocation>
        <location evidence="7">Cell outer membrane</location>
    </subcellularLocation>
    <subcellularLocation>
        <location evidence="1">Membrane</location>
    </subcellularLocation>
</comment>
<dbReference type="PANTHER" id="PTHR30604">
    <property type="entry name" value="PROTEIN TRANSPORT PROTEIN HOFQ"/>
    <property type="match status" value="1"/>
</dbReference>
<dbReference type="InterPro" id="IPR004846">
    <property type="entry name" value="T2SS/T3SS_dom"/>
</dbReference>
<evidence type="ECO:0000256" key="6">
    <source>
        <dbReference type="RuleBase" id="RU004003"/>
    </source>
</evidence>
<dbReference type="Pfam" id="PF03958">
    <property type="entry name" value="Secretin_N"/>
    <property type="match status" value="1"/>
</dbReference>
<dbReference type="KEGG" id="frc:KX01_1584"/>
<evidence type="ECO:0000313" key="10">
    <source>
        <dbReference type="EMBL" id="APC97118.1"/>
    </source>
</evidence>
<dbReference type="RefSeq" id="WP_071664463.1">
    <property type="nucleotide sequence ID" value="NZ_CP009654.1"/>
</dbReference>
<dbReference type="Gene3D" id="3.30.1370.120">
    <property type="match status" value="1"/>
</dbReference>
<evidence type="ECO:0000256" key="5">
    <source>
        <dbReference type="ARBA" id="ARBA00023237"/>
    </source>
</evidence>
<dbReference type="SMART" id="SM00965">
    <property type="entry name" value="STN"/>
    <property type="match status" value="1"/>
</dbReference>
<dbReference type="Gene3D" id="3.30.1370.130">
    <property type="match status" value="1"/>
</dbReference>